<reference evidence="2 3" key="1">
    <citation type="submission" date="2019-03" db="EMBL/GenBank/DDBJ databases">
        <title>Genomics of glacier-inhabiting Cryobacterium strains.</title>
        <authorList>
            <person name="Liu Q."/>
            <person name="Xin Y.-H."/>
        </authorList>
    </citation>
    <scope>NUCLEOTIDE SEQUENCE [LARGE SCALE GENOMIC DNA]</scope>
    <source>
        <strain evidence="2 3">CGMCC 1.4292</strain>
    </source>
</reference>
<dbReference type="RefSeq" id="WP_134173313.1">
    <property type="nucleotide sequence ID" value="NZ_SODI01000001.1"/>
</dbReference>
<sequence>MRETILMFLAFCVPIFTVLYWLNAPTGTWLLVLIPQALVTLIYVLSMIAGHRVMISVNATEISERGFLRPFTAFPRAILGRVVLLDLYTSSSLDTIPQLFVTDTDGKLLVRMRGQFWSHDDMEALADDLDIPVMHVPEPVTLADLNRLRPELLYWFERRLNLRRSGRAFATKVTDSSEIISR</sequence>
<comment type="caution">
    <text evidence="2">The sequence shown here is derived from an EMBL/GenBank/DDBJ whole genome shotgun (WGS) entry which is preliminary data.</text>
</comment>
<organism evidence="2 3">
    <name type="scientific">Cryobacterium psychrophilum</name>
    <dbReference type="NCBI Taxonomy" id="41988"/>
    <lineage>
        <taxon>Bacteria</taxon>
        <taxon>Bacillati</taxon>
        <taxon>Actinomycetota</taxon>
        <taxon>Actinomycetes</taxon>
        <taxon>Micrococcales</taxon>
        <taxon>Microbacteriaceae</taxon>
        <taxon>Cryobacterium</taxon>
    </lineage>
</organism>
<dbReference type="AlphaFoldDB" id="A0A4Y8KPE2"/>
<feature type="transmembrane region" description="Helical" evidence="1">
    <location>
        <begin position="5"/>
        <end position="22"/>
    </location>
</feature>
<dbReference type="Proteomes" id="UP000298218">
    <property type="component" value="Unassembled WGS sequence"/>
</dbReference>
<evidence type="ECO:0000313" key="2">
    <source>
        <dbReference type="EMBL" id="TFD76311.1"/>
    </source>
</evidence>
<evidence type="ECO:0000256" key="1">
    <source>
        <dbReference type="SAM" id="Phobius"/>
    </source>
</evidence>
<keyword evidence="1" id="KW-1133">Transmembrane helix</keyword>
<name>A0A4Y8KPE2_9MICO</name>
<gene>
    <name evidence="2" type="ORF">E3T53_13985</name>
</gene>
<feature type="transmembrane region" description="Helical" evidence="1">
    <location>
        <begin position="28"/>
        <end position="49"/>
    </location>
</feature>
<proteinExistence type="predicted"/>
<keyword evidence="3" id="KW-1185">Reference proteome</keyword>
<evidence type="ECO:0008006" key="4">
    <source>
        <dbReference type="Google" id="ProtNLM"/>
    </source>
</evidence>
<evidence type="ECO:0000313" key="3">
    <source>
        <dbReference type="Proteomes" id="UP000298218"/>
    </source>
</evidence>
<dbReference type="EMBL" id="SOHQ01000038">
    <property type="protein sequence ID" value="TFD76311.1"/>
    <property type="molecule type" value="Genomic_DNA"/>
</dbReference>
<dbReference type="OrthoDB" id="5116324at2"/>
<keyword evidence="1" id="KW-0812">Transmembrane</keyword>
<accession>A0A4Y8KPE2</accession>
<protein>
    <recommendedName>
        <fullName evidence="4">PH domain-containing protein</fullName>
    </recommendedName>
</protein>
<keyword evidence="1" id="KW-0472">Membrane</keyword>